<dbReference type="GO" id="GO:0043103">
    <property type="term" value="P:hypoxanthine salvage"/>
    <property type="evidence" value="ECO:0007669"/>
    <property type="project" value="TreeGrafter"/>
</dbReference>
<dbReference type="Pfam" id="PF00962">
    <property type="entry name" value="A_deaminase"/>
    <property type="match status" value="1"/>
</dbReference>
<dbReference type="Proteomes" id="UP001318040">
    <property type="component" value="Chromosome 43"/>
</dbReference>
<evidence type="ECO:0000256" key="8">
    <source>
        <dbReference type="ARBA" id="ARBA00022801"/>
    </source>
</evidence>
<evidence type="ECO:0000256" key="9">
    <source>
        <dbReference type="ARBA" id="ARBA00022833"/>
    </source>
</evidence>
<protein>
    <recommendedName>
        <fullName evidence="6">Adenosine deaminase</fullName>
        <ecNumber evidence="5">3.5.4.4</ecNumber>
    </recommendedName>
</protein>
<evidence type="ECO:0000256" key="5">
    <source>
        <dbReference type="ARBA" id="ARBA00012784"/>
    </source>
</evidence>
<dbReference type="KEGG" id="pmrn:116951373"/>
<dbReference type="PANTHER" id="PTHR11409:SF43">
    <property type="entry name" value="ADENOSINE DEAMINASE"/>
    <property type="match status" value="1"/>
</dbReference>
<feature type="domain" description="Adenosine deaminase" evidence="10">
    <location>
        <begin position="16"/>
        <end position="359"/>
    </location>
</feature>
<dbReference type="EC" id="3.5.4.4" evidence="5"/>
<dbReference type="AlphaFoldDB" id="A0AAJ7U033"/>
<keyword evidence="11" id="KW-1185">Reference proteome</keyword>
<dbReference type="NCBIfam" id="TIGR01430">
    <property type="entry name" value="aden_deam"/>
    <property type="match status" value="1"/>
</dbReference>
<gene>
    <name evidence="12" type="primary">ADA</name>
</gene>
<evidence type="ECO:0000256" key="3">
    <source>
        <dbReference type="ARBA" id="ARBA00004321"/>
    </source>
</evidence>
<dbReference type="GO" id="GO:0009897">
    <property type="term" value="C:external side of plasma membrane"/>
    <property type="evidence" value="ECO:0007669"/>
    <property type="project" value="TreeGrafter"/>
</dbReference>
<comment type="similarity">
    <text evidence="4">Belongs to the metallo-dependent hydrolases superfamily. Adenosine and AMP deaminases family.</text>
</comment>
<evidence type="ECO:0000256" key="2">
    <source>
        <dbReference type="ARBA" id="ARBA00004296"/>
    </source>
</evidence>
<dbReference type="GO" id="GO:0046103">
    <property type="term" value="P:inosine biosynthetic process"/>
    <property type="evidence" value="ECO:0007669"/>
    <property type="project" value="TreeGrafter"/>
</dbReference>
<dbReference type="GO" id="GO:0005829">
    <property type="term" value="C:cytosol"/>
    <property type="evidence" value="ECO:0007669"/>
    <property type="project" value="TreeGrafter"/>
</dbReference>
<dbReference type="PANTHER" id="PTHR11409">
    <property type="entry name" value="ADENOSINE DEAMINASE"/>
    <property type="match status" value="1"/>
</dbReference>
<dbReference type="InterPro" id="IPR032466">
    <property type="entry name" value="Metal_Hydrolase"/>
</dbReference>
<dbReference type="GO" id="GO:0060205">
    <property type="term" value="C:cytoplasmic vesicle lumen"/>
    <property type="evidence" value="ECO:0007669"/>
    <property type="project" value="UniProtKB-SubCell"/>
</dbReference>
<dbReference type="GO" id="GO:0046872">
    <property type="term" value="F:metal ion binding"/>
    <property type="evidence" value="ECO:0007669"/>
    <property type="project" value="UniProtKB-KW"/>
</dbReference>
<dbReference type="CTD" id="100"/>
<evidence type="ECO:0000256" key="4">
    <source>
        <dbReference type="ARBA" id="ARBA00006676"/>
    </source>
</evidence>
<sequence length="369" mass="41228">MASKFVNGVSDFAKSRVELHIHLDGAIRPSTILEFAKKRGVRLPADTERELHGCLSYGEPSSLTKFLEYFSLYMPAIAGDRNAIRRVAYELVADKVQQGVVYLEARYSPQLLANAEVTPVPWGQRGGDLTPDEVVSLVNQGFREGEKEFGITVRSILCCMRHMPDWSPEVLRLCLKYRDAGVVAIDLAGDESLVAEAGGPHRTAFLEAVRDGVHRTVHAGEVGSSKVVEEAVDVLRAERIGHGYHTLEDPELYARLLKANMHFEICPWSSYLTGACLSGEKEADFSKHPVVRFHKDKANFSINTDDPLIFDSTLATDYKILRKYGGFTDSDFMELNLNAARAGFLAEPDKKQLLQRLYKEYGMEQDTIL</sequence>
<reference evidence="12" key="1">
    <citation type="submission" date="2025-08" db="UniProtKB">
        <authorList>
            <consortium name="RefSeq"/>
        </authorList>
    </citation>
    <scope>IDENTIFICATION</scope>
    <source>
        <tissue evidence="12">Sperm</tissue>
    </source>
</reference>
<dbReference type="PROSITE" id="PS00485">
    <property type="entry name" value="A_DEAMINASE"/>
    <property type="match status" value="1"/>
</dbReference>
<dbReference type="RefSeq" id="XP_032825797.1">
    <property type="nucleotide sequence ID" value="XM_032969906.1"/>
</dbReference>
<evidence type="ECO:0000313" key="11">
    <source>
        <dbReference type="Proteomes" id="UP001318040"/>
    </source>
</evidence>
<keyword evidence="8" id="KW-0378">Hydrolase</keyword>
<dbReference type="FunFam" id="3.20.20.140:FF:000057">
    <property type="entry name" value="Adenosine deaminase"/>
    <property type="match status" value="1"/>
</dbReference>
<dbReference type="InterPro" id="IPR001365">
    <property type="entry name" value="A_deaminase_dom"/>
</dbReference>
<keyword evidence="9" id="KW-0862">Zinc</keyword>
<keyword evidence="7" id="KW-0479">Metal-binding</keyword>
<dbReference type="Gene3D" id="3.20.20.140">
    <property type="entry name" value="Metal-dependent hydrolases"/>
    <property type="match status" value="1"/>
</dbReference>
<name>A0AAJ7U033_PETMA</name>
<dbReference type="GO" id="GO:0060169">
    <property type="term" value="P:negative regulation of adenosine receptor signaling pathway"/>
    <property type="evidence" value="ECO:0007669"/>
    <property type="project" value="TreeGrafter"/>
</dbReference>
<dbReference type="GO" id="GO:0009168">
    <property type="term" value="P:purine ribonucleoside monophosphate biosynthetic process"/>
    <property type="evidence" value="ECO:0007669"/>
    <property type="project" value="InterPro"/>
</dbReference>
<dbReference type="SUPFAM" id="SSF51556">
    <property type="entry name" value="Metallo-dependent hydrolases"/>
    <property type="match status" value="1"/>
</dbReference>
<dbReference type="GO" id="GO:0004000">
    <property type="term" value="F:adenosine deaminase activity"/>
    <property type="evidence" value="ECO:0007669"/>
    <property type="project" value="TreeGrafter"/>
</dbReference>
<evidence type="ECO:0000313" key="12">
    <source>
        <dbReference type="RefSeq" id="XP_032825797.1"/>
    </source>
</evidence>
<evidence type="ECO:0000256" key="7">
    <source>
        <dbReference type="ARBA" id="ARBA00022723"/>
    </source>
</evidence>
<comment type="cofactor">
    <cofactor evidence="1">
        <name>Zn(2+)</name>
        <dbReference type="ChEBI" id="CHEBI:29105"/>
    </cofactor>
</comment>
<comment type="subcellular location">
    <subcellularLocation>
        <location evidence="2">Cell membrane</location>
        <topology evidence="2">Peripheral membrane protein</topology>
        <orientation evidence="2">Extracellular side</orientation>
    </subcellularLocation>
    <subcellularLocation>
        <location evidence="3">Cytoplasmic vesicle lumen</location>
    </subcellularLocation>
</comment>
<accession>A0AAJ7U033</accession>
<dbReference type="GeneID" id="116951373"/>
<proteinExistence type="inferred from homology"/>
<evidence type="ECO:0000256" key="6">
    <source>
        <dbReference type="ARBA" id="ARBA00018099"/>
    </source>
</evidence>
<organism evidence="11 12">
    <name type="scientific">Petromyzon marinus</name>
    <name type="common">Sea lamprey</name>
    <dbReference type="NCBI Taxonomy" id="7757"/>
    <lineage>
        <taxon>Eukaryota</taxon>
        <taxon>Metazoa</taxon>
        <taxon>Chordata</taxon>
        <taxon>Craniata</taxon>
        <taxon>Vertebrata</taxon>
        <taxon>Cyclostomata</taxon>
        <taxon>Hyperoartia</taxon>
        <taxon>Petromyzontiformes</taxon>
        <taxon>Petromyzontidae</taxon>
        <taxon>Petromyzon</taxon>
    </lineage>
</organism>
<dbReference type="GO" id="GO:0006154">
    <property type="term" value="P:adenosine catabolic process"/>
    <property type="evidence" value="ECO:0007669"/>
    <property type="project" value="TreeGrafter"/>
</dbReference>
<dbReference type="GO" id="GO:0042110">
    <property type="term" value="P:T cell activation"/>
    <property type="evidence" value="ECO:0007669"/>
    <property type="project" value="TreeGrafter"/>
</dbReference>
<dbReference type="InterPro" id="IPR006650">
    <property type="entry name" value="A/AMP_deam_AS"/>
</dbReference>
<evidence type="ECO:0000259" key="10">
    <source>
        <dbReference type="Pfam" id="PF00962"/>
    </source>
</evidence>
<evidence type="ECO:0000256" key="1">
    <source>
        <dbReference type="ARBA" id="ARBA00001947"/>
    </source>
</evidence>
<dbReference type="InterPro" id="IPR006330">
    <property type="entry name" value="Ado/ade_deaminase"/>
</dbReference>